<keyword evidence="1" id="KW-0732">Signal</keyword>
<comment type="caution">
    <text evidence="3">The sequence shown here is derived from an EMBL/GenBank/DDBJ whole genome shotgun (WGS) entry which is preliminary data.</text>
</comment>
<dbReference type="AlphaFoldDB" id="A0A4E0QX98"/>
<keyword evidence="4" id="KW-1185">Reference proteome</keyword>
<name>A0A4E0QX98_FASHE</name>
<accession>A0A4E0QX98</accession>
<dbReference type="InterPro" id="IPR003609">
    <property type="entry name" value="Pan_app"/>
</dbReference>
<evidence type="ECO:0000313" key="4">
    <source>
        <dbReference type="Proteomes" id="UP000230066"/>
    </source>
</evidence>
<reference evidence="3" key="1">
    <citation type="submission" date="2019-03" db="EMBL/GenBank/DDBJ databases">
        <title>Improved annotation for the trematode Fasciola hepatica.</title>
        <authorList>
            <person name="Choi Y.-J."/>
            <person name="Martin J."/>
            <person name="Mitreva M."/>
        </authorList>
    </citation>
    <scope>NUCLEOTIDE SEQUENCE [LARGE SCALE GENOMIC DNA]</scope>
</reference>
<dbReference type="Gene3D" id="3.50.4.10">
    <property type="entry name" value="Hepatocyte Growth Factor"/>
    <property type="match status" value="1"/>
</dbReference>
<dbReference type="EMBL" id="JXXN02005493">
    <property type="protein sequence ID" value="THD19859.1"/>
    <property type="molecule type" value="Genomic_DNA"/>
</dbReference>
<protein>
    <recommendedName>
        <fullName evidence="2">Apple domain-containing protein</fullName>
    </recommendedName>
</protein>
<evidence type="ECO:0000313" key="3">
    <source>
        <dbReference type="EMBL" id="THD19859.1"/>
    </source>
</evidence>
<dbReference type="Pfam" id="PF00024">
    <property type="entry name" value="PAN_1"/>
    <property type="match status" value="1"/>
</dbReference>
<gene>
    <name evidence="3" type="ORF">D915_009437</name>
</gene>
<feature type="domain" description="Apple" evidence="2">
    <location>
        <begin position="205"/>
        <end position="236"/>
    </location>
</feature>
<feature type="signal peptide" evidence="1">
    <location>
        <begin position="1"/>
        <end position="27"/>
    </location>
</feature>
<dbReference type="SUPFAM" id="SSF57414">
    <property type="entry name" value="Hairpin loop containing domain-like"/>
    <property type="match status" value="1"/>
</dbReference>
<dbReference type="Proteomes" id="UP000230066">
    <property type="component" value="Unassembled WGS sequence"/>
</dbReference>
<organism evidence="3 4">
    <name type="scientific">Fasciola hepatica</name>
    <name type="common">Liver fluke</name>
    <dbReference type="NCBI Taxonomy" id="6192"/>
    <lineage>
        <taxon>Eukaryota</taxon>
        <taxon>Metazoa</taxon>
        <taxon>Spiralia</taxon>
        <taxon>Lophotrochozoa</taxon>
        <taxon>Platyhelminthes</taxon>
        <taxon>Trematoda</taxon>
        <taxon>Digenea</taxon>
        <taxon>Plagiorchiida</taxon>
        <taxon>Echinostomata</taxon>
        <taxon>Echinostomatoidea</taxon>
        <taxon>Fasciolidae</taxon>
        <taxon>Fasciola</taxon>
    </lineage>
</organism>
<evidence type="ECO:0000256" key="1">
    <source>
        <dbReference type="SAM" id="SignalP"/>
    </source>
</evidence>
<evidence type="ECO:0000259" key="2">
    <source>
        <dbReference type="Pfam" id="PF00024"/>
    </source>
</evidence>
<proteinExistence type="predicted"/>
<feature type="chain" id="PRO_5020026215" description="Apple domain-containing protein" evidence="1">
    <location>
        <begin position="28"/>
        <end position="263"/>
    </location>
</feature>
<sequence length="263" mass="29621">MLYLASVDWAVSKIILIHLFIAERLLASCPMGLNDYGSGVCGLFITYGKNYCDAHQACRDAGISLGLRLVLTGTNVSKFIAASNRPSMVFTSINTLLTRRDNWYAGWRIGVPGYSSYATPADPNIPWGQDQPNHLTELLVLIKGKHIHDDIQLSTTAASACEWVGATFTLQTDPRPELFYSRFPETLSNFFFPDLWSTGCFDQQQTSTILSCAKICKQNSDCRSFYYNNEAQKCMIALYVDSRLPLDMKCLPGKWHRYGRPNW</sequence>